<protein>
    <submittedName>
        <fullName evidence="1">Uncharacterized protein</fullName>
    </submittedName>
</protein>
<dbReference type="EMBL" id="QRAP01000014">
    <property type="protein sequence ID" value="RDK84153.1"/>
    <property type="molecule type" value="Genomic_DNA"/>
</dbReference>
<evidence type="ECO:0000313" key="1">
    <source>
        <dbReference type="EMBL" id="RDK84153.1"/>
    </source>
</evidence>
<proteinExistence type="predicted"/>
<name>A0A370Q715_9GAMM</name>
<keyword evidence="2" id="KW-1185">Reference proteome</keyword>
<dbReference type="AlphaFoldDB" id="A0A370Q715"/>
<gene>
    <name evidence="1" type="ORF">C8D90_11472</name>
</gene>
<organism evidence="1 2">
    <name type="scientific">Enterobacillus tribolii</name>
    <dbReference type="NCBI Taxonomy" id="1487935"/>
    <lineage>
        <taxon>Bacteria</taxon>
        <taxon>Pseudomonadati</taxon>
        <taxon>Pseudomonadota</taxon>
        <taxon>Gammaproteobacteria</taxon>
        <taxon>Enterobacterales</taxon>
        <taxon>Hafniaceae</taxon>
        <taxon>Enterobacillus</taxon>
    </lineage>
</organism>
<reference evidence="1 2" key="1">
    <citation type="submission" date="2018-07" db="EMBL/GenBank/DDBJ databases">
        <title>Genomic Encyclopedia of Type Strains, Phase IV (KMG-IV): sequencing the most valuable type-strain genomes for metagenomic binning, comparative biology and taxonomic classification.</title>
        <authorList>
            <person name="Goeker M."/>
        </authorList>
    </citation>
    <scope>NUCLEOTIDE SEQUENCE [LARGE SCALE GENOMIC DNA]</scope>
    <source>
        <strain evidence="1 2">DSM 103736</strain>
    </source>
</reference>
<dbReference type="OrthoDB" id="6516106at2"/>
<sequence>MNKTQELVSTLCSYSTQIQRCDGFDDVLEYHYHLLTTMYEKNSLFYKTVLKESRIYIIMTLLCFYYTRGETSQAEVKEYCTSMRFASGNSIDSMMFFLRVSGRMNAERNEKNKRVLMVSPTEKGLKEVGNYLLSALLPLNKAYPLLNLSVETVNDKEILSMMYRNMYDLLINRIIINRILPDIHLFTEKDSGHMVILSLYLEALKHSDNGVLRIFEYPYIAVSKTIAVSHTHVRRIVSAAAGAGWMKMHGKSQIEILPEFMQLVREYMGLYFSVCMHALEFDPHKHSTPDTPAL</sequence>
<dbReference type="RefSeq" id="WP_115460343.1">
    <property type="nucleotide sequence ID" value="NZ_QRAP01000014.1"/>
</dbReference>
<comment type="caution">
    <text evidence="1">The sequence shown here is derived from an EMBL/GenBank/DDBJ whole genome shotgun (WGS) entry which is preliminary data.</text>
</comment>
<dbReference type="Proteomes" id="UP000254848">
    <property type="component" value="Unassembled WGS sequence"/>
</dbReference>
<evidence type="ECO:0000313" key="2">
    <source>
        <dbReference type="Proteomes" id="UP000254848"/>
    </source>
</evidence>
<accession>A0A370Q715</accession>